<comment type="cofactor">
    <cofactor evidence="1">
        <name>Mo-bis(molybdopterin guanine dinucleotide)</name>
        <dbReference type="ChEBI" id="CHEBI:60539"/>
    </cofactor>
</comment>
<evidence type="ECO:0000259" key="5">
    <source>
        <dbReference type="Pfam" id="PF04324"/>
    </source>
</evidence>
<dbReference type="InterPro" id="IPR007419">
    <property type="entry name" value="BFD-like_2Fe2S-bd_dom"/>
</dbReference>
<evidence type="ECO:0000256" key="3">
    <source>
        <dbReference type="ARBA" id="ARBA00023002"/>
    </source>
</evidence>
<dbReference type="InterPro" id="IPR041854">
    <property type="entry name" value="BFD-like_2Fe2S-bd_dom_sf"/>
</dbReference>
<comment type="cofactor">
    <cofactor evidence="2">
        <name>[4Fe-4S] cluster</name>
        <dbReference type="ChEBI" id="CHEBI:49883"/>
    </cofactor>
</comment>
<evidence type="ECO:0000313" key="6">
    <source>
        <dbReference type="EMBL" id="MEJ8827297.1"/>
    </source>
</evidence>
<dbReference type="Pfam" id="PF01568">
    <property type="entry name" value="Molydop_binding"/>
    <property type="match status" value="1"/>
</dbReference>
<dbReference type="SUPFAM" id="SSF50692">
    <property type="entry name" value="ADC-like"/>
    <property type="match status" value="1"/>
</dbReference>
<keyword evidence="3" id="KW-0560">Oxidoreductase</keyword>
<feature type="domain" description="BFD-like [2Fe-2S]-binding" evidence="5">
    <location>
        <begin position="284"/>
        <end position="335"/>
    </location>
</feature>
<accession>A0ABU8WB67</accession>
<reference evidence="6 7" key="1">
    <citation type="submission" date="2024-03" db="EMBL/GenBank/DDBJ databases">
        <title>Novel species of the genus Variovorax.</title>
        <authorList>
            <person name="Liu Q."/>
            <person name="Xin Y.-H."/>
        </authorList>
    </citation>
    <scope>NUCLEOTIDE SEQUENCE [LARGE SCALE GENOMIC DNA]</scope>
    <source>
        <strain evidence="6 7">KACC 18501</strain>
    </source>
</reference>
<evidence type="ECO:0000313" key="7">
    <source>
        <dbReference type="Proteomes" id="UP001363010"/>
    </source>
</evidence>
<evidence type="ECO:0000259" key="4">
    <source>
        <dbReference type="Pfam" id="PF01568"/>
    </source>
</evidence>
<dbReference type="Gene3D" id="1.10.10.1100">
    <property type="entry name" value="BFD-like [2Fe-2S]-binding domain"/>
    <property type="match status" value="1"/>
</dbReference>
<dbReference type="RefSeq" id="WP_340368326.1">
    <property type="nucleotide sequence ID" value="NZ_JBBKZV010000062.1"/>
</dbReference>
<dbReference type="PANTHER" id="PTHR43105">
    <property type="entry name" value="RESPIRATORY NITRATE REDUCTASE"/>
    <property type="match status" value="1"/>
</dbReference>
<dbReference type="Proteomes" id="UP001363010">
    <property type="component" value="Unassembled WGS sequence"/>
</dbReference>
<dbReference type="InterPro" id="IPR050123">
    <property type="entry name" value="Prok_molybdopt-oxidoreductase"/>
</dbReference>
<dbReference type="InterPro" id="IPR006657">
    <property type="entry name" value="MoPterin_dinucl-bd_dom"/>
</dbReference>
<evidence type="ECO:0000256" key="1">
    <source>
        <dbReference type="ARBA" id="ARBA00001942"/>
    </source>
</evidence>
<keyword evidence="7" id="KW-1185">Reference proteome</keyword>
<protein>
    <submittedName>
        <fullName evidence="6">Molybdopterin dinucleotide binding domain-containing protein</fullName>
    </submittedName>
</protein>
<organism evidence="6 7">
    <name type="scientific">Variovorax humicola</name>
    <dbReference type="NCBI Taxonomy" id="1769758"/>
    <lineage>
        <taxon>Bacteria</taxon>
        <taxon>Pseudomonadati</taxon>
        <taxon>Pseudomonadota</taxon>
        <taxon>Betaproteobacteria</taxon>
        <taxon>Burkholderiales</taxon>
        <taxon>Comamonadaceae</taxon>
        <taxon>Variovorax</taxon>
    </lineage>
</organism>
<proteinExistence type="predicted"/>
<dbReference type="InterPro" id="IPR041957">
    <property type="entry name" value="CT_Nitrate-R-NapA-like"/>
</dbReference>
<dbReference type="CDD" id="cd02791">
    <property type="entry name" value="MopB_CT_Nitrate-R-NapA-like"/>
    <property type="match status" value="1"/>
</dbReference>
<sequence>FSLNTGRLRDQWHGMSRTGTLGRLFGHVPEPVVQMHGQDMARRQIKDGDLVHVTSRRASLVLPAQASAEVGMSQAFIAMHWGSEYLSGSTSIGERVGGINALTSPAYCPDSKQPELKHSAVKILKAELPWNLLAVGWLPAGEALIRELALRSLMARFPFATCVPFSSGGALAGGGSERTGVLFRAAAYEPAPDALLQQVEQLLGLSDADTLRYVDARHGQRRAARLVRVGADAHLDAFLLGGDTRAEAWIKTLLQEQLPAQAFGRQLLRPGATAPAGLAARGKVVCSCFGVTATAITDKLRSCTGDDKERLAALQGALQCGTNCGSCIPELQRMVRTGGSATPAL</sequence>
<dbReference type="PANTHER" id="PTHR43105:SF9">
    <property type="entry name" value="NADPH-FE(3+) OXIDOREDUCTASE SUBUNIT ALPHA"/>
    <property type="match status" value="1"/>
</dbReference>
<dbReference type="Gene3D" id="2.40.40.20">
    <property type="match status" value="1"/>
</dbReference>
<name>A0ABU8WB67_9BURK</name>
<feature type="domain" description="Molybdopterin dinucleotide-binding" evidence="4">
    <location>
        <begin position="1"/>
        <end position="119"/>
    </location>
</feature>
<dbReference type="Pfam" id="PF04324">
    <property type="entry name" value="Fer2_BFD"/>
    <property type="match status" value="1"/>
</dbReference>
<dbReference type="EMBL" id="JBBKZV010000062">
    <property type="protein sequence ID" value="MEJ8827297.1"/>
    <property type="molecule type" value="Genomic_DNA"/>
</dbReference>
<feature type="non-terminal residue" evidence="6">
    <location>
        <position position="1"/>
    </location>
</feature>
<gene>
    <name evidence="6" type="ORF">WKW80_35855</name>
</gene>
<evidence type="ECO:0000256" key="2">
    <source>
        <dbReference type="ARBA" id="ARBA00001966"/>
    </source>
</evidence>
<comment type="caution">
    <text evidence="6">The sequence shown here is derived from an EMBL/GenBank/DDBJ whole genome shotgun (WGS) entry which is preliminary data.</text>
</comment>
<dbReference type="InterPro" id="IPR009010">
    <property type="entry name" value="Asp_de-COase-like_dom_sf"/>
</dbReference>